<dbReference type="AlphaFoldDB" id="A0A1G8LSE6"/>
<gene>
    <name evidence="1" type="ORF">SAMN05216555_103155</name>
</gene>
<dbReference type="STRING" id="1045773.SAMN05216555_103155"/>
<reference evidence="2" key="1">
    <citation type="submission" date="2016-10" db="EMBL/GenBank/DDBJ databases">
        <authorList>
            <person name="Varghese N."/>
            <person name="Submissions S."/>
        </authorList>
    </citation>
    <scope>NUCLEOTIDE SEQUENCE [LARGE SCALE GENOMIC DNA]</scope>
    <source>
        <strain evidence="2">CGMCC 1.10783</strain>
    </source>
</reference>
<dbReference type="OrthoDB" id="5109049at2"/>
<protein>
    <submittedName>
        <fullName evidence="1">Uncharacterized protein</fullName>
    </submittedName>
</protein>
<sequence length="279" mass="29060">MAAGRRGPGYLPGITGTGALRDGPSPEAIRKPFFIAAVVVFAIAVLAEIGMSLLVGGTAVEPVSPGEASKLGVPLDVFLNTQKADADPPGAGIGFLAFLDGLLLFTVVMLGLSLMMELRLYGRIQGIVTLIVTLLWVVAAFFAAMLAMAKLFLMFGLFVATPFGTLAYLALWGSFPTGQAAAILGLLLLLKAVFAVLLILSQPKFLKVTGLVVLLVVSVLLQLVLGLIHGFLPGPLVSIGDQFWALVTVIVALVWALIMLILSIPAIINALRVSGSAGD</sequence>
<evidence type="ECO:0000313" key="1">
    <source>
        <dbReference type="EMBL" id="SDI58407.1"/>
    </source>
</evidence>
<accession>A0A1G8LSE6</accession>
<evidence type="ECO:0000313" key="2">
    <source>
        <dbReference type="Proteomes" id="UP000182130"/>
    </source>
</evidence>
<keyword evidence="2" id="KW-1185">Reference proteome</keyword>
<organism evidence="1 2">
    <name type="scientific">Arthrobacter cupressi</name>
    <dbReference type="NCBI Taxonomy" id="1045773"/>
    <lineage>
        <taxon>Bacteria</taxon>
        <taxon>Bacillati</taxon>
        <taxon>Actinomycetota</taxon>
        <taxon>Actinomycetes</taxon>
        <taxon>Micrococcales</taxon>
        <taxon>Micrococcaceae</taxon>
        <taxon>Arthrobacter</taxon>
    </lineage>
</organism>
<dbReference type="RefSeq" id="WP_084110830.1">
    <property type="nucleotide sequence ID" value="NZ_FNEI01000003.1"/>
</dbReference>
<dbReference type="Proteomes" id="UP000182130">
    <property type="component" value="Unassembled WGS sequence"/>
</dbReference>
<dbReference type="EMBL" id="FNEI01000003">
    <property type="protein sequence ID" value="SDI58407.1"/>
    <property type="molecule type" value="Genomic_DNA"/>
</dbReference>
<name>A0A1G8LSE6_9MICC</name>
<proteinExistence type="predicted"/>